<dbReference type="EMBL" id="GBRH01227532">
    <property type="protein sequence ID" value="JAD70363.1"/>
    <property type="molecule type" value="Transcribed_RNA"/>
</dbReference>
<name>A0A0A9C7C1_ARUDO</name>
<evidence type="ECO:0000313" key="1">
    <source>
        <dbReference type="EMBL" id="JAD70363.1"/>
    </source>
</evidence>
<reference evidence="1" key="1">
    <citation type="submission" date="2014-09" db="EMBL/GenBank/DDBJ databases">
        <authorList>
            <person name="Magalhaes I.L.F."/>
            <person name="Oliveira U."/>
            <person name="Santos F.R."/>
            <person name="Vidigal T.H.D.A."/>
            <person name="Brescovit A.D."/>
            <person name="Santos A.J."/>
        </authorList>
    </citation>
    <scope>NUCLEOTIDE SEQUENCE</scope>
    <source>
        <tissue evidence="1">Shoot tissue taken approximately 20 cm above the soil surface</tissue>
    </source>
</reference>
<reference evidence="1" key="2">
    <citation type="journal article" date="2015" name="Data Brief">
        <title>Shoot transcriptome of the giant reed, Arundo donax.</title>
        <authorList>
            <person name="Barrero R.A."/>
            <person name="Guerrero F.D."/>
            <person name="Moolhuijzen P."/>
            <person name="Goolsby J.A."/>
            <person name="Tidwell J."/>
            <person name="Bellgard S.E."/>
            <person name="Bellgard M.I."/>
        </authorList>
    </citation>
    <scope>NUCLEOTIDE SEQUENCE</scope>
    <source>
        <tissue evidence="1">Shoot tissue taken approximately 20 cm above the soil surface</tissue>
    </source>
</reference>
<proteinExistence type="predicted"/>
<protein>
    <submittedName>
        <fullName evidence="1">Rf2d</fullName>
    </submittedName>
</protein>
<accession>A0A0A9C7C1</accession>
<sequence length="18" mass="2032">MRRSRGPTAASTVWRRGS</sequence>
<organism evidence="1">
    <name type="scientific">Arundo donax</name>
    <name type="common">Giant reed</name>
    <name type="synonym">Donax arundinaceus</name>
    <dbReference type="NCBI Taxonomy" id="35708"/>
    <lineage>
        <taxon>Eukaryota</taxon>
        <taxon>Viridiplantae</taxon>
        <taxon>Streptophyta</taxon>
        <taxon>Embryophyta</taxon>
        <taxon>Tracheophyta</taxon>
        <taxon>Spermatophyta</taxon>
        <taxon>Magnoliopsida</taxon>
        <taxon>Liliopsida</taxon>
        <taxon>Poales</taxon>
        <taxon>Poaceae</taxon>
        <taxon>PACMAD clade</taxon>
        <taxon>Arundinoideae</taxon>
        <taxon>Arundineae</taxon>
        <taxon>Arundo</taxon>
    </lineage>
</organism>
<dbReference type="AlphaFoldDB" id="A0A0A9C7C1"/>